<dbReference type="Proteomes" id="UP000248857">
    <property type="component" value="Unassembled WGS sequence"/>
</dbReference>
<evidence type="ECO:0000313" key="3">
    <source>
        <dbReference type="Proteomes" id="UP000248857"/>
    </source>
</evidence>
<gene>
    <name evidence="2" type="ORF">C1752_08442</name>
</gene>
<dbReference type="InterPro" id="IPR003793">
    <property type="entry name" value="UPF0166"/>
</dbReference>
<dbReference type="SUPFAM" id="SSF54913">
    <property type="entry name" value="GlnB-like"/>
    <property type="match status" value="1"/>
</dbReference>
<organism evidence="2 3">
    <name type="scientific">Acaryochloris thomasi RCC1774</name>
    <dbReference type="NCBI Taxonomy" id="1764569"/>
    <lineage>
        <taxon>Bacteria</taxon>
        <taxon>Bacillati</taxon>
        <taxon>Cyanobacteriota</taxon>
        <taxon>Cyanophyceae</taxon>
        <taxon>Acaryochloridales</taxon>
        <taxon>Acaryochloridaceae</taxon>
        <taxon>Acaryochloris</taxon>
        <taxon>Acaryochloris thomasi</taxon>
    </lineage>
</organism>
<dbReference type="PANTHER" id="PTHR35983">
    <property type="entry name" value="UPF0166 PROTEIN TM_0021"/>
    <property type="match status" value="1"/>
</dbReference>
<dbReference type="InterPro" id="IPR011322">
    <property type="entry name" value="N-reg_PII-like_a/b"/>
</dbReference>
<evidence type="ECO:0000313" key="2">
    <source>
        <dbReference type="EMBL" id="PZD71000.1"/>
    </source>
</evidence>
<evidence type="ECO:0000256" key="1">
    <source>
        <dbReference type="ARBA" id="ARBA00010554"/>
    </source>
</evidence>
<dbReference type="InterPro" id="IPR015867">
    <property type="entry name" value="N-reg_PII/ATP_PRibTrfase_C"/>
</dbReference>
<dbReference type="EMBL" id="PQWO01000023">
    <property type="protein sequence ID" value="PZD71000.1"/>
    <property type="molecule type" value="Genomic_DNA"/>
</dbReference>
<dbReference type="Pfam" id="PF02641">
    <property type="entry name" value="DUF190"/>
    <property type="match status" value="1"/>
</dbReference>
<protein>
    <submittedName>
        <fullName evidence="2">Uncharacterized protein</fullName>
    </submittedName>
</protein>
<reference evidence="2 3" key="1">
    <citation type="journal article" date="2018" name="Sci. Rep.">
        <title>A novel species of the marine cyanobacterium Acaryochloris with a unique pigment content and lifestyle.</title>
        <authorList>
            <person name="Partensky F."/>
            <person name="Six C."/>
            <person name="Ratin M."/>
            <person name="Garczarek L."/>
            <person name="Vaulot D."/>
            <person name="Probert I."/>
            <person name="Calteau A."/>
            <person name="Gourvil P."/>
            <person name="Marie D."/>
            <person name="Grebert T."/>
            <person name="Bouchier C."/>
            <person name="Le Panse S."/>
            <person name="Gachenot M."/>
            <person name="Rodriguez F."/>
            <person name="Garrido J.L."/>
        </authorList>
    </citation>
    <scope>NUCLEOTIDE SEQUENCE [LARGE SCALE GENOMIC DNA]</scope>
    <source>
        <strain evidence="2 3">RCC1774</strain>
    </source>
</reference>
<dbReference type="AlphaFoldDB" id="A0A2W1J9Z9"/>
<dbReference type="OrthoDB" id="9795599at2"/>
<sequence>MPSTTTWKQLTIHTSESSHWKHQPLYQEILGMARQQELMGVTVMQAIAGYGKHGVFRTLNVLDAASESSDLPLVITVIDREDIISHFYTSLQPLLKNTFVTCQTIEVW</sequence>
<comment type="similarity">
    <text evidence="1">Belongs to the UPF0166 family.</text>
</comment>
<comment type="caution">
    <text evidence="2">The sequence shown here is derived from an EMBL/GenBank/DDBJ whole genome shotgun (WGS) entry which is preliminary data.</text>
</comment>
<proteinExistence type="inferred from homology"/>
<dbReference type="PANTHER" id="PTHR35983:SF1">
    <property type="entry name" value="UPF0166 PROTEIN TM_0021"/>
    <property type="match status" value="1"/>
</dbReference>
<name>A0A2W1J9Z9_9CYAN</name>
<dbReference type="Gene3D" id="3.30.70.120">
    <property type="match status" value="1"/>
</dbReference>
<keyword evidence="3" id="KW-1185">Reference proteome</keyword>
<accession>A0A2W1J9Z9</accession>
<dbReference type="RefSeq" id="WP_110988442.1">
    <property type="nucleotide sequence ID" value="NZ_CAWNWM010000023.1"/>
</dbReference>